<dbReference type="InterPro" id="IPR036388">
    <property type="entry name" value="WH-like_DNA-bd_sf"/>
</dbReference>
<gene>
    <name evidence="2" type="ORF">CUN67_24260</name>
</gene>
<dbReference type="GO" id="GO:0006313">
    <property type="term" value="P:DNA transposition"/>
    <property type="evidence" value="ECO:0007669"/>
    <property type="project" value="InterPro"/>
</dbReference>
<dbReference type="Pfam" id="PF01527">
    <property type="entry name" value="HTH_Tnp_1"/>
    <property type="match status" value="1"/>
</dbReference>
<name>A0A6B9GHN3_PANCY</name>
<dbReference type="Proteomes" id="UP000502005">
    <property type="component" value="Plasmid pNE1B"/>
</dbReference>
<evidence type="ECO:0000256" key="1">
    <source>
        <dbReference type="ARBA" id="ARBA00009964"/>
    </source>
</evidence>
<sequence length="102" mass="11657">MVEVLSGPERRRRRTPQEKTAIIQQTMEPGMTVSHVARLHGINANQIFKWRRQYEDGSLTAERILNASPWRVLEFLERHGGGRIAEIDALLKLDHVASGQTE</sequence>
<geneLocation type="plasmid" evidence="3">
    <name>pne1b</name>
</geneLocation>
<evidence type="ECO:0000313" key="3">
    <source>
        <dbReference type="Proteomes" id="UP000502005"/>
    </source>
</evidence>
<reference evidence="2 3" key="1">
    <citation type="submission" date="2017-11" db="EMBL/GenBank/DDBJ databases">
        <title>Genome sequence of Pantoea cypripedii NE1.</title>
        <authorList>
            <person name="Nascimento F.X."/>
        </authorList>
    </citation>
    <scope>NUCLEOTIDE SEQUENCE [LARGE SCALE GENOMIC DNA]</scope>
    <source>
        <strain evidence="2 3">NE1</strain>
        <plasmid evidence="3">pne1b</plasmid>
    </source>
</reference>
<dbReference type="GO" id="GO:0043565">
    <property type="term" value="F:sequence-specific DNA binding"/>
    <property type="evidence" value="ECO:0007669"/>
    <property type="project" value="InterPro"/>
</dbReference>
<dbReference type="Gene3D" id="1.10.10.10">
    <property type="entry name" value="Winged helix-like DNA-binding domain superfamily/Winged helix DNA-binding domain"/>
    <property type="match status" value="1"/>
</dbReference>
<proteinExistence type="inferred from homology"/>
<comment type="similarity">
    <text evidence="1">Belongs to the transposase 8 family.</text>
</comment>
<dbReference type="PANTHER" id="PTHR37936">
    <property type="entry name" value="TRANSPOSASE INSC FOR INSERTION ELEMENT IS2A-RELATED"/>
    <property type="match status" value="1"/>
</dbReference>
<evidence type="ECO:0000313" key="2">
    <source>
        <dbReference type="EMBL" id="QGY33245.1"/>
    </source>
</evidence>
<accession>A0A6B9GHN3</accession>
<protein>
    <recommendedName>
        <fullName evidence="4">Transposase</fullName>
    </recommendedName>
</protein>
<dbReference type="InterPro" id="IPR010921">
    <property type="entry name" value="Trp_repressor/repl_initiator"/>
</dbReference>
<evidence type="ECO:0008006" key="4">
    <source>
        <dbReference type="Google" id="ProtNLM"/>
    </source>
</evidence>
<dbReference type="EMBL" id="CP024770">
    <property type="protein sequence ID" value="QGY33245.1"/>
    <property type="molecule type" value="Genomic_DNA"/>
</dbReference>
<dbReference type="GO" id="GO:0004803">
    <property type="term" value="F:transposase activity"/>
    <property type="evidence" value="ECO:0007669"/>
    <property type="project" value="InterPro"/>
</dbReference>
<organism evidence="2 3">
    <name type="scientific">Pantoea cypripedii</name>
    <name type="common">Pectobacterium cypripedii</name>
    <name type="synonym">Erwinia cypripedii</name>
    <dbReference type="NCBI Taxonomy" id="55209"/>
    <lineage>
        <taxon>Bacteria</taxon>
        <taxon>Pseudomonadati</taxon>
        <taxon>Pseudomonadota</taxon>
        <taxon>Gammaproteobacteria</taxon>
        <taxon>Enterobacterales</taxon>
        <taxon>Erwiniaceae</taxon>
        <taxon>Pantoea</taxon>
    </lineage>
</organism>
<dbReference type="SUPFAM" id="SSF48295">
    <property type="entry name" value="TrpR-like"/>
    <property type="match status" value="1"/>
</dbReference>
<dbReference type="PANTHER" id="PTHR37936:SF3">
    <property type="entry name" value="TRANSPOSASE INSC FOR INSERTION ELEMENT IS2A-RELATED"/>
    <property type="match status" value="1"/>
</dbReference>
<keyword evidence="2" id="KW-0614">Plasmid</keyword>
<dbReference type="AlphaFoldDB" id="A0A6B9GHN3"/>
<dbReference type="InterPro" id="IPR002514">
    <property type="entry name" value="Transposase_8"/>
</dbReference>